<feature type="transmembrane region" description="Helical" evidence="1">
    <location>
        <begin position="7"/>
        <end position="27"/>
    </location>
</feature>
<keyword evidence="1" id="KW-1133">Transmembrane helix</keyword>
<dbReference type="Proteomes" id="UP000264062">
    <property type="component" value="Unassembled WGS sequence"/>
</dbReference>
<evidence type="ECO:0000313" key="2">
    <source>
        <dbReference type="EMBL" id="HAV93075.1"/>
    </source>
</evidence>
<evidence type="ECO:0000256" key="1">
    <source>
        <dbReference type="SAM" id="Phobius"/>
    </source>
</evidence>
<gene>
    <name evidence="2" type="ORF">DCW38_07855</name>
</gene>
<name>A0A350HC09_UNCW3</name>
<protein>
    <submittedName>
        <fullName evidence="2">Uncharacterized protein</fullName>
    </submittedName>
</protein>
<reference evidence="2 3" key="1">
    <citation type="journal article" date="2018" name="Nat. Biotechnol.">
        <title>A standardized bacterial taxonomy based on genome phylogeny substantially revises the tree of life.</title>
        <authorList>
            <person name="Parks D.H."/>
            <person name="Chuvochina M."/>
            <person name="Waite D.W."/>
            <person name="Rinke C."/>
            <person name="Skarshewski A."/>
            <person name="Chaumeil P.A."/>
            <person name="Hugenholtz P."/>
        </authorList>
    </citation>
    <scope>NUCLEOTIDE SEQUENCE [LARGE SCALE GENOMIC DNA]</scope>
    <source>
        <strain evidence="2">UBA9956</strain>
    </source>
</reference>
<comment type="caution">
    <text evidence="2">The sequence shown here is derived from an EMBL/GenBank/DDBJ whole genome shotgun (WGS) entry which is preliminary data.</text>
</comment>
<keyword evidence="1" id="KW-0472">Membrane</keyword>
<dbReference type="AlphaFoldDB" id="A0A350HC09"/>
<accession>A0A350HC09</accession>
<proteinExistence type="predicted"/>
<sequence>MKFNSSILFFVILSISIGFIFGCYVIPKNIPIIENITYSIPLGDTILTALEVSESYSNRDTIRGDTIFVRTVTTSWIRAVKDSKDTIRITIDIEELLPEEIIDTNSDSTYFTSTVDKVENYVRFWGNVPYTTGLHLLHSMYSDGQLIYMDTVDVFLMQTDSLDTTYQYIAYDFPFGEYYHLIEMVIDSGQTVIDSVQAYSLIACKFHLTGDRVMTVIKEQELPFTPPEDSPLRMINWVRINLNIWNRVPFSSNLILFLIDSMDNVVLNDTFLLNCVDKDTLGMGIGEGAYSNFNLHLDEGLEDLFRYSTIKAKARLEIPKPDDPKVFITPEDYIRVQGAIQINVDYDYTKIPVGSESNNTLIGDK</sequence>
<dbReference type="EMBL" id="DMZY01000233">
    <property type="protein sequence ID" value="HAV93075.1"/>
    <property type="molecule type" value="Genomic_DNA"/>
</dbReference>
<dbReference type="PROSITE" id="PS51257">
    <property type="entry name" value="PROKAR_LIPOPROTEIN"/>
    <property type="match status" value="1"/>
</dbReference>
<evidence type="ECO:0000313" key="3">
    <source>
        <dbReference type="Proteomes" id="UP000264062"/>
    </source>
</evidence>
<organism evidence="2 3">
    <name type="scientific">candidate division WOR-3 bacterium</name>
    <dbReference type="NCBI Taxonomy" id="2052148"/>
    <lineage>
        <taxon>Bacteria</taxon>
        <taxon>Bacteria division WOR-3</taxon>
    </lineage>
</organism>
<keyword evidence="1" id="KW-0812">Transmembrane</keyword>